<comment type="cofactor">
    <cofactor evidence="1">
        <name>heme</name>
        <dbReference type="ChEBI" id="CHEBI:30413"/>
    </cofactor>
</comment>
<dbReference type="GO" id="GO:0046872">
    <property type="term" value="F:metal ion binding"/>
    <property type="evidence" value="ECO:0007669"/>
    <property type="project" value="UniProtKB-KW"/>
</dbReference>
<keyword evidence="2" id="KW-0813">Transport</keyword>
<dbReference type="InterPro" id="IPR019795">
    <property type="entry name" value="Globin_bac-like_CS"/>
</dbReference>
<dbReference type="InterPro" id="IPR012292">
    <property type="entry name" value="Globin/Proto"/>
</dbReference>
<reference evidence="8 9" key="1">
    <citation type="submission" date="2019-02" db="EMBL/GenBank/DDBJ databases">
        <title>Genomic Encyclopedia of Type Strains, Phase IV (KMG-IV): sequencing the most valuable type-strain genomes for metagenomic binning, comparative biology and taxonomic classification.</title>
        <authorList>
            <person name="Goeker M."/>
        </authorList>
    </citation>
    <scope>NUCLEOTIDE SEQUENCE [LARGE SCALE GENOMIC DNA]</scope>
    <source>
        <strain evidence="8 9">DSM 43045</strain>
    </source>
</reference>
<evidence type="ECO:0000256" key="4">
    <source>
        <dbReference type="ARBA" id="ARBA00022723"/>
    </source>
</evidence>
<evidence type="ECO:0000256" key="7">
    <source>
        <dbReference type="SAM" id="MobiDB-lite"/>
    </source>
</evidence>
<keyword evidence="4" id="KW-0479">Metal-binding</keyword>
<proteinExistence type="inferred from homology"/>
<dbReference type="Proteomes" id="UP000293289">
    <property type="component" value="Unassembled WGS sequence"/>
</dbReference>
<evidence type="ECO:0000256" key="6">
    <source>
        <dbReference type="ARBA" id="ARBA00034496"/>
    </source>
</evidence>
<keyword evidence="3" id="KW-0349">Heme</keyword>
<evidence type="ECO:0000256" key="3">
    <source>
        <dbReference type="ARBA" id="ARBA00022617"/>
    </source>
</evidence>
<keyword evidence="5" id="KW-0408">Iron</keyword>
<dbReference type="GO" id="GO:0020037">
    <property type="term" value="F:heme binding"/>
    <property type="evidence" value="ECO:0007669"/>
    <property type="project" value="InterPro"/>
</dbReference>
<comment type="caution">
    <text evidence="8">The sequence shown here is derived from an EMBL/GenBank/DDBJ whole genome shotgun (WGS) entry which is preliminary data.</text>
</comment>
<gene>
    <name evidence="8" type="ORF">EV187_1814</name>
</gene>
<dbReference type="PROSITE" id="PS01213">
    <property type="entry name" value="GLOBIN_FAM_2"/>
    <property type="match status" value="1"/>
</dbReference>
<dbReference type="PANTHER" id="PTHR47366:SF1">
    <property type="entry name" value="TWO-ON-TWO HEMOGLOBIN-3"/>
    <property type="match status" value="1"/>
</dbReference>
<dbReference type="AlphaFoldDB" id="A0A4Q7MDS9"/>
<dbReference type="CDD" id="cd14771">
    <property type="entry name" value="TrHb2_Mt-trHbO-like_O"/>
    <property type="match status" value="1"/>
</dbReference>
<dbReference type="SUPFAM" id="SSF46458">
    <property type="entry name" value="Globin-like"/>
    <property type="match status" value="1"/>
</dbReference>
<dbReference type="GO" id="GO:0005344">
    <property type="term" value="F:oxygen carrier activity"/>
    <property type="evidence" value="ECO:0007669"/>
    <property type="project" value="InterPro"/>
</dbReference>
<dbReference type="Gene3D" id="1.10.490.10">
    <property type="entry name" value="Globins"/>
    <property type="match status" value="1"/>
</dbReference>
<comment type="similarity">
    <text evidence="6">Belongs to the truncated hemoglobin family. Group II subfamily.</text>
</comment>
<keyword evidence="9" id="KW-1185">Reference proteome</keyword>
<dbReference type="EMBL" id="SGWY01000002">
    <property type="protein sequence ID" value="RZS66101.1"/>
    <property type="molecule type" value="Genomic_DNA"/>
</dbReference>
<accession>A0A4Q7MDS9</accession>
<protein>
    <submittedName>
        <fullName evidence="8">Hemoglobin</fullName>
    </submittedName>
</protein>
<evidence type="ECO:0000313" key="9">
    <source>
        <dbReference type="Proteomes" id="UP000293289"/>
    </source>
</evidence>
<dbReference type="GO" id="GO:0019825">
    <property type="term" value="F:oxygen binding"/>
    <property type="evidence" value="ECO:0007669"/>
    <property type="project" value="InterPro"/>
</dbReference>
<evidence type="ECO:0000256" key="2">
    <source>
        <dbReference type="ARBA" id="ARBA00022448"/>
    </source>
</evidence>
<dbReference type="Pfam" id="PF01152">
    <property type="entry name" value="Bac_globin"/>
    <property type="match status" value="1"/>
</dbReference>
<organism evidence="8 9">
    <name type="scientific">Agromyces ramosus</name>
    <dbReference type="NCBI Taxonomy" id="33879"/>
    <lineage>
        <taxon>Bacteria</taxon>
        <taxon>Bacillati</taxon>
        <taxon>Actinomycetota</taxon>
        <taxon>Actinomycetes</taxon>
        <taxon>Micrococcales</taxon>
        <taxon>Microbacteriaceae</taxon>
        <taxon>Agromyces</taxon>
    </lineage>
</organism>
<name>A0A4Q7MDS9_9MICO</name>
<dbReference type="InterPro" id="IPR001486">
    <property type="entry name" value="Hemoglobin_trunc"/>
</dbReference>
<dbReference type="InterPro" id="IPR044203">
    <property type="entry name" value="GlbO/GLB3-like"/>
</dbReference>
<dbReference type="InterPro" id="IPR009050">
    <property type="entry name" value="Globin-like_sf"/>
</dbReference>
<dbReference type="PANTHER" id="PTHR47366">
    <property type="entry name" value="TWO-ON-TWO HEMOGLOBIN-3"/>
    <property type="match status" value="1"/>
</dbReference>
<sequence>MSDETSPVASDPSALGAATPAPRAPGTSGPVQSAGVPLRGSEHGAALGPSFYETVGGRETFERLVAEFYRGVADDPVLRPMYPEEDLGPAAERLTMFLEQYWGGPGTYSEQRGHPRLRMRHLPFKVNPEARDRWLAHMRAAVDTLDLPPLAEETLWDYLQRAAFAMVNTFED</sequence>
<evidence type="ECO:0000256" key="1">
    <source>
        <dbReference type="ARBA" id="ARBA00001971"/>
    </source>
</evidence>
<evidence type="ECO:0000256" key="5">
    <source>
        <dbReference type="ARBA" id="ARBA00023004"/>
    </source>
</evidence>
<feature type="region of interest" description="Disordered" evidence="7">
    <location>
        <begin position="1"/>
        <end position="42"/>
    </location>
</feature>
<feature type="compositionally biased region" description="Low complexity" evidence="7">
    <location>
        <begin position="13"/>
        <end position="30"/>
    </location>
</feature>
<evidence type="ECO:0000313" key="8">
    <source>
        <dbReference type="EMBL" id="RZS66101.1"/>
    </source>
</evidence>